<comment type="caution">
    <text evidence="1">The sequence shown here is derived from an EMBL/GenBank/DDBJ whole genome shotgun (WGS) entry which is preliminary data.</text>
</comment>
<name>A0A0V0RQV8_9BILA</name>
<gene>
    <name evidence="1" type="ORF">T07_14976</name>
</gene>
<keyword evidence="2" id="KW-1185">Reference proteome</keyword>
<dbReference type="EMBL" id="JYDL01000098">
    <property type="protein sequence ID" value="KRX16880.1"/>
    <property type="molecule type" value="Genomic_DNA"/>
</dbReference>
<proteinExistence type="predicted"/>
<accession>A0A0V0RQV8</accession>
<protein>
    <submittedName>
        <fullName evidence="1">Uncharacterized protein</fullName>
    </submittedName>
</protein>
<dbReference type="Proteomes" id="UP000054630">
    <property type="component" value="Unassembled WGS sequence"/>
</dbReference>
<organism evidence="1 2">
    <name type="scientific">Trichinella nelsoni</name>
    <dbReference type="NCBI Taxonomy" id="6336"/>
    <lineage>
        <taxon>Eukaryota</taxon>
        <taxon>Metazoa</taxon>
        <taxon>Ecdysozoa</taxon>
        <taxon>Nematoda</taxon>
        <taxon>Enoplea</taxon>
        <taxon>Dorylaimia</taxon>
        <taxon>Trichinellida</taxon>
        <taxon>Trichinellidae</taxon>
        <taxon>Trichinella</taxon>
    </lineage>
</organism>
<evidence type="ECO:0000313" key="1">
    <source>
        <dbReference type="EMBL" id="KRX16880.1"/>
    </source>
</evidence>
<dbReference type="AlphaFoldDB" id="A0A0V0RQV8"/>
<reference evidence="1 2" key="1">
    <citation type="submission" date="2015-01" db="EMBL/GenBank/DDBJ databases">
        <title>Evolution of Trichinella species and genotypes.</title>
        <authorList>
            <person name="Korhonen P.K."/>
            <person name="Edoardo P."/>
            <person name="Giuseppe L.R."/>
            <person name="Gasser R.B."/>
        </authorList>
    </citation>
    <scope>NUCLEOTIDE SEQUENCE [LARGE SCALE GENOMIC DNA]</scope>
    <source>
        <strain evidence="1">ISS37</strain>
    </source>
</reference>
<sequence>MIIDEAGCDRRARPQGEILLIVVHATNSASHEVQKSPFVALAGEPRDSVKAVTMPNAVQQRHANENINGRLDTFLQVRIPEAKG</sequence>
<evidence type="ECO:0000313" key="2">
    <source>
        <dbReference type="Proteomes" id="UP000054630"/>
    </source>
</evidence>
<dbReference type="OrthoDB" id="10465119at2759"/>